<dbReference type="Proteomes" id="UP000244336">
    <property type="component" value="Chromosome 2"/>
</dbReference>
<proteinExistence type="predicted"/>
<organism evidence="2 3">
    <name type="scientific">Panicum hallii var. hallii</name>
    <dbReference type="NCBI Taxonomy" id="1504633"/>
    <lineage>
        <taxon>Eukaryota</taxon>
        <taxon>Viridiplantae</taxon>
        <taxon>Streptophyta</taxon>
        <taxon>Embryophyta</taxon>
        <taxon>Tracheophyta</taxon>
        <taxon>Spermatophyta</taxon>
        <taxon>Magnoliopsida</taxon>
        <taxon>Liliopsida</taxon>
        <taxon>Poales</taxon>
        <taxon>Poaceae</taxon>
        <taxon>PACMAD clade</taxon>
        <taxon>Panicoideae</taxon>
        <taxon>Panicodae</taxon>
        <taxon>Paniceae</taxon>
        <taxon>Panicinae</taxon>
        <taxon>Panicum</taxon>
        <taxon>Panicum sect. Panicum</taxon>
    </lineage>
</organism>
<evidence type="ECO:0000313" key="2">
    <source>
        <dbReference type="EMBL" id="PUZ70347.1"/>
    </source>
</evidence>
<evidence type="ECO:0000259" key="1">
    <source>
        <dbReference type="SMART" id="SM00256"/>
    </source>
</evidence>
<gene>
    <name evidence="2" type="ORF">GQ55_2G221500</name>
</gene>
<dbReference type="Gene3D" id="1.20.1280.50">
    <property type="match status" value="1"/>
</dbReference>
<dbReference type="SUPFAM" id="SSF81383">
    <property type="entry name" value="F-box domain"/>
    <property type="match status" value="1"/>
</dbReference>
<dbReference type="InterPro" id="IPR001810">
    <property type="entry name" value="F-box_dom"/>
</dbReference>
<protein>
    <recommendedName>
        <fullName evidence="1">F-box domain-containing protein</fullName>
    </recommendedName>
</protein>
<evidence type="ECO:0000313" key="3">
    <source>
        <dbReference type="Proteomes" id="UP000244336"/>
    </source>
</evidence>
<accession>A0A2T7ER92</accession>
<dbReference type="Pfam" id="PF12937">
    <property type="entry name" value="F-box-like"/>
    <property type="match status" value="1"/>
</dbReference>
<dbReference type="PANTHER" id="PTHR33207">
    <property type="entry name" value="F-BOX DOMAIN CONTAINING PROTEIN-RELATED"/>
    <property type="match status" value="1"/>
</dbReference>
<name>A0A2T7ER92_9POAL</name>
<reference evidence="2 3" key="1">
    <citation type="submission" date="2018-04" db="EMBL/GenBank/DDBJ databases">
        <title>WGS assembly of Panicum hallii var. hallii HAL2.</title>
        <authorList>
            <person name="Lovell J."/>
            <person name="Jenkins J."/>
            <person name="Lowry D."/>
            <person name="Mamidi S."/>
            <person name="Sreedasyam A."/>
            <person name="Weng X."/>
            <person name="Barry K."/>
            <person name="Bonette J."/>
            <person name="Campitelli B."/>
            <person name="Daum C."/>
            <person name="Gordon S."/>
            <person name="Gould B."/>
            <person name="Lipzen A."/>
            <person name="MacQueen A."/>
            <person name="Palacio-Mejia J."/>
            <person name="Plott C."/>
            <person name="Shakirov E."/>
            <person name="Shu S."/>
            <person name="Yoshinaga Y."/>
            <person name="Zane M."/>
            <person name="Rokhsar D."/>
            <person name="Grimwood J."/>
            <person name="Schmutz J."/>
            <person name="Juenger T."/>
        </authorList>
    </citation>
    <scope>NUCLEOTIDE SEQUENCE [LARGE SCALE GENOMIC DNA]</scope>
    <source>
        <strain evidence="3">cv. HAL2</strain>
    </source>
</reference>
<keyword evidence="3" id="KW-1185">Reference proteome</keyword>
<sequence>MGSHAIPDDVLELIFLRLDSQLSLLRAASTCKQWRRVVAGAGFLHRFRSLHGPPSFAGVYYDTPCRPRQRPDFVSSPWVDIDARFFSLDFLPDSELTPWAWRIQDSRGSLLLFDRLRHPRGSASYGDFVICETLTKRYEMVDPLSWFKGFSISEAYLIDPESGGIGMENFRVVFKLHTRGVHSTAAMLTMRSGRRQSWHRISIDELFRNAGPSGQLVPSSVYWFNAGRSVAALDRSTGEFSSVLLPQVEDWNFHKEMYGLTVIAGHDGTARLVVLSWSCGDLMVFARLPQGGGCGEWALAKRIRLWEVCRDLPGYAYDPLLFMSESALIHTDGTPVILVSPWRMKSWWFHLDVETVEVAPAPDPDVATAYPCELPWPPTLRACTSCLDDV</sequence>
<dbReference type="SMART" id="SM00256">
    <property type="entry name" value="FBOX"/>
    <property type="match status" value="1"/>
</dbReference>
<dbReference type="InterPro" id="IPR036047">
    <property type="entry name" value="F-box-like_dom_sf"/>
</dbReference>
<dbReference type="CDD" id="cd09917">
    <property type="entry name" value="F-box_SF"/>
    <property type="match status" value="1"/>
</dbReference>
<dbReference type="OrthoDB" id="659406at2759"/>
<feature type="domain" description="F-box" evidence="1">
    <location>
        <begin position="6"/>
        <end position="47"/>
    </location>
</feature>
<dbReference type="EMBL" id="CM009750">
    <property type="protein sequence ID" value="PUZ70347.1"/>
    <property type="molecule type" value="Genomic_DNA"/>
</dbReference>
<dbReference type="AlphaFoldDB" id="A0A2T7ER92"/>
<dbReference type="Gramene" id="PUZ70347">
    <property type="protein sequence ID" value="PUZ70347"/>
    <property type="gene ID" value="GQ55_2G221500"/>
</dbReference>